<dbReference type="InterPro" id="IPR012495">
    <property type="entry name" value="TadE-like_dom"/>
</dbReference>
<keyword evidence="1" id="KW-0812">Transmembrane</keyword>
<protein>
    <recommendedName>
        <fullName evidence="2">TadE-like domain-containing protein</fullName>
    </recommendedName>
</protein>
<name>A0AA37UMR3_9MICO</name>
<accession>A0AA37UMR3</accession>
<dbReference type="Pfam" id="PF07811">
    <property type="entry name" value="TadE"/>
    <property type="match status" value="1"/>
</dbReference>
<dbReference type="InterPro" id="IPR049790">
    <property type="entry name" value="Rv3655c/TadE"/>
</dbReference>
<sequence>MLRRGAGERGSATAETALVLPAIVLVLACCLGALQLGARQLRLQDAAADAARTLARGEPASSAAGRAAGAVSDARLAIEQDADLVCAVLSAPASTAWFDLGEQRARSCALGGGR</sequence>
<keyword evidence="1" id="KW-0472">Membrane</keyword>
<keyword evidence="1" id="KW-1133">Transmembrane helix</keyword>
<organism evidence="3 4">
    <name type="scientific">Arenivirga flava</name>
    <dbReference type="NCBI Taxonomy" id="1930060"/>
    <lineage>
        <taxon>Bacteria</taxon>
        <taxon>Bacillati</taxon>
        <taxon>Actinomycetota</taxon>
        <taxon>Actinomycetes</taxon>
        <taxon>Micrococcales</taxon>
        <taxon>Microbacteriaceae</taxon>
        <taxon>Arenivirga</taxon>
    </lineage>
</organism>
<evidence type="ECO:0000259" key="2">
    <source>
        <dbReference type="Pfam" id="PF07811"/>
    </source>
</evidence>
<dbReference type="Proteomes" id="UP001157160">
    <property type="component" value="Unassembled WGS sequence"/>
</dbReference>
<feature type="domain" description="TadE-like" evidence="2">
    <location>
        <begin position="10"/>
        <end position="52"/>
    </location>
</feature>
<dbReference type="PROSITE" id="PS51257">
    <property type="entry name" value="PROKAR_LIPOPROTEIN"/>
    <property type="match status" value="1"/>
</dbReference>
<evidence type="ECO:0000256" key="1">
    <source>
        <dbReference type="SAM" id="Phobius"/>
    </source>
</evidence>
<comment type="caution">
    <text evidence="3">The sequence shown here is derived from an EMBL/GenBank/DDBJ whole genome shotgun (WGS) entry which is preliminary data.</text>
</comment>
<keyword evidence="4" id="KW-1185">Reference proteome</keyword>
<dbReference type="EMBL" id="BSUL01000001">
    <property type="protein sequence ID" value="GMA29771.1"/>
    <property type="molecule type" value="Genomic_DNA"/>
</dbReference>
<feature type="transmembrane region" description="Helical" evidence="1">
    <location>
        <begin position="12"/>
        <end position="34"/>
    </location>
</feature>
<proteinExistence type="predicted"/>
<dbReference type="AlphaFoldDB" id="A0AA37UMR3"/>
<evidence type="ECO:0000313" key="4">
    <source>
        <dbReference type="Proteomes" id="UP001157160"/>
    </source>
</evidence>
<dbReference type="NCBIfam" id="NF041390">
    <property type="entry name" value="TadE_Rv3655c"/>
    <property type="match status" value="1"/>
</dbReference>
<reference evidence="3 4" key="1">
    <citation type="journal article" date="2014" name="Int. J. Syst. Evol. Microbiol.">
        <title>Complete genome sequence of Corynebacterium casei LMG S-19264T (=DSM 44701T), isolated from a smear-ripened cheese.</title>
        <authorList>
            <consortium name="US DOE Joint Genome Institute (JGI-PGF)"/>
            <person name="Walter F."/>
            <person name="Albersmeier A."/>
            <person name="Kalinowski J."/>
            <person name="Ruckert C."/>
        </authorList>
    </citation>
    <scope>NUCLEOTIDE SEQUENCE [LARGE SCALE GENOMIC DNA]</scope>
    <source>
        <strain evidence="3 4">NBRC 112289</strain>
    </source>
</reference>
<dbReference type="RefSeq" id="WP_284234164.1">
    <property type="nucleotide sequence ID" value="NZ_BSUL01000001.1"/>
</dbReference>
<evidence type="ECO:0000313" key="3">
    <source>
        <dbReference type="EMBL" id="GMA29771.1"/>
    </source>
</evidence>
<gene>
    <name evidence="3" type="ORF">GCM10025874_30240</name>
</gene>